<comment type="caution">
    <text evidence="1">The sequence shown here is derived from an EMBL/GenBank/DDBJ whole genome shotgun (WGS) entry which is preliminary data.</text>
</comment>
<keyword evidence="2" id="KW-1185">Reference proteome</keyword>
<reference evidence="1 2" key="1">
    <citation type="journal article" date="2022" name="Plant J.">
        <title>Chromosome-level genome of Camellia lanceoleosa provides a valuable resource for understanding genome evolution and self-incompatibility.</title>
        <authorList>
            <person name="Gong W."/>
            <person name="Xiao S."/>
            <person name="Wang L."/>
            <person name="Liao Z."/>
            <person name="Chang Y."/>
            <person name="Mo W."/>
            <person name="Hu G."/>
            <person name="Li W."/>
            <person name="Zhao G."/>
            <person name="Zhu H."/>
            <person name="Hu X."/>
            <person name="Ji K."/>
            <person name="Xiang X."/>
            <person name="Song Q."/>
            <person name="Yuan D."/>
            <person name="Jin S."/>
            <person name="Zhang L."/>
        </authorList>
    </citation>
    <scope>NUCLEOTIDE SEQUENCE [LARGE SCALE GENOMIC DNA]</scope>
    <source>
        <strain evidence="1">SQ_2022a</strain>
    </source>
</reference>
<organism evidence="1 2">
    <name type="scientific">Camellia lanceoleosa</name>
    <dbReference type="NCBI Taxonomy" id="1840588"/>
    <lineage>
        <taxon>Eukaryota</taxon>
        <taxon>Viridiplantae</taxon>
        <taxon>Streptophyta</taxon>
        <taxon>Embryophyta</taxon>
        <taxon>Tracheophyta</taxon>
        <taxon>Spermatophyta</taxon>
        <taxon>Magnoliopsida</taxon>
        <taxon>eudicotyledons</taxon>
        <taxon>Gunneridae</taxon>
        <taxon>Pentapetalae</taxon>
        <taxon>asterids</taxon>
        <taxon>Ericales</taxon>
        <taxon>Theaceae</taxon>
        <taxon>Camellia</taxon>
    </lineage>
</organism>
<sequence>MGPLSLPRLYLYFALLLVGVFNSTQSTVLIRLDQTPPTRSRFSTAVFRYSVVEMNGSNACKNGGCSIHCKLDGQTLRSCPADIIVFKNLTVNQKHYFVLNIRTWDGKSNSSAYSWFIDTIPPTATIFSKQSYTNAEKVEIDITFSEACSGFKCINSSNCDVIVNGPAHLDASSLHIIKPDIKYGLSIIFSQRSIYARVIIEMADNFCTDQAGNQFTRTNGSIFIFHLDRRPVQVDLWMSVPSYELVINGVPRTIIATNKMEDLKVFLDFSSPIINSTEQILSALHVNSGNFVPSHSVNHGNRGFVFELKNISGTEIVIVELEAASVIGRTGTPVSPVAPITFLYDSSEPGVGLSTSSSGVTKESNVNIIIEFTKPVFGFEASKVAVEGGSLKRFEEHSRALYSMTVQAVSQDVSVIVPAGQANDISGNLNLASNVLNVKHYSAPSISIALHSFMTAGILATSLAAAILSLSSANLGAVGTLASGDTVVSDPSMNLHGMVGHLQVFVLADWLSVSLPVEYSETTKGLRWLLPHEKLPWKKESSSMWANHLYLTETKLVMKENHLSIGFLSHKRAYHAYELNLTFSSYYLQEGLPFPTEIYPKSGELPQQHNITMKNIPYGLPLDSKEYFTYFLRGEPLSASSVIKRMEKYTGWQDLEINLFWLGVGGVGLLATHTLIFLFLRWRIRPSAYGIFSVLRFELFLLILMLPCISQSAAFVIRGGTTGGILTGTLLLAIPAGFILSVCLFLIITIFSGSFAQYTEVKHMHKKEPWYTKLWLFFTGRPTIGKWLYREGLPSSFLPRFGILFENQRGPPLFVLVDQNDSNSKPKWAESGLSGIGRTRAVSSDDSNEETKVPMSNRLLGCTRSSYIILDLLRRVSFGIIAGAYPSGGLNQSLFALTITLVQFLCLFTLKPYISRGVHAVESVSLLCEAGLLVLSISLNDSNLVGEHEVGYAMLGFLFLTYVSQIINEWYAIIKCLLRLSQPRQNSFKLGLKNAAKGLLLPFLPRRHWSRVIAGSSQPKTGLAPVPPFNPETEFGRRNTTSHREPLSAMTATVVPVSSPGLSPNLDTVQMTGFTTAEATLSRHKPGEGKQLKGLKLEPKSEMKKLRQLARASFTGGSNYEEGSTSYGP</sequence>
<evidence type="ECO:0000313" key="1">
    <source>
        <dbReference type="EMBL" id="KAI8017251.1"/>
    </source>
</evidence>
<evidence type="ECO:0000313" key="2">
    <source>
        <dbReference type="Proteomes" id="UP001060215"/>
    </source>
</evidence>
<gene>
    <name evidence="1" type="ORF">LOK49_LG04G03527</name>
</gene>
<name>A0ACC0HVS6_9ERIC</name>
<proteinExistence type="predicted"/>
<accession>A0ACC0HVS6</accession>
<dbReference type="EMBL" id="CM045759">
    <property type="protein sequence ID" value="KAI8017251.1"/>
    <property type="molecule type" value="Genomic_DNA"/>
</dbReference>
<protein>
    <submittedName>
        <fullName evidence="1">Uncharacterized protein</fullName>
    </submittedName>
</protein>
<dbReference type="Proteomes" id="UP001060215">
    <property type="component" value="Chromosome 2"/>
</dbReference>